<dbReference type="OrthoDB" id="6423603at2759"/>
<protein>
    <submittedName>
        <fullName evidence="2">Uncharacterized protein</fullName>
    </submittedName>
</protein>
<name>A0A9P8QU98_9HYPO</name>
<evidence type="ECO:0000313" key="3">
    <source>
        <dbReference type="Proteomes" id="UP000827724"/>
    </source>
</evidence>
<keyword evidence="3" id="KW-1185">Reference proteome</keyword>
<proteinExistence type="predicted"/>
<dbReference type="EMBL" id="JAIWOZ010000002">
    <property type="protein sequence ID" value="KAH6608682.1"/>
    <property type="molecule type" value="Genomic_DNA"/>
</dbReference>
<dbReference type="AlphaFoldDB" id="A0A9P8QU98"/>
<sequence>MKTRGRSVPATAFPTGSGGKNNSNAAATAIIRSPSSIPPIASNGSVVTSRNSPRLLSHADALARMTIELNVRAVSAQTERLEKSLSALMTCTQEDKAFRESHDARLQRMRQEILVVKQRMEEIQGPEWGANGKMGPGSRKKDVDESIEQLRKEVGELRGLVGDISSTLDKLPTAAEAEALMSRVRLPACTAKGRRPGSARSHATAKQRIEDAIRSTRRWNGDHKITQLNDAAFTANYLRQQSKRDPQMAVHIQKAIQRRVYRSGRPRARNRPESLEQLCRDVGWKDVIETAEDVLVRNRDRTAKTLEQQTR</sequence>
<accession>A0A9P8QU98</accession>
<evidence type="ECO:0000313" key="2">
    <source>
        <dbReference type="EMBL" id="KAH6608682.1"/>
    </source>
</evidence>
<gene>
    <name evidence="2" type="ORF">Trco_002028</name>
</gene>
<comment type="caution">
    <text evidence="2">The sequence shown here is derived from an EMBL/GenBank/DDBJ whole genome shotgun (WGS) entry which is preliminary data.</text>
</comment>
<organism evidence="2 3">
    <name type="scientific">Trichoderma cornu-damae</name>
    <dbReference type="NCBI Taxonomy" id="654480"/>
    <lineage>
        <taxon>Eukaryota</taxon>
        <taxon>Fungi</taxon>
        <taxon>Dikarya</taxon>
        <taxon>Ascomycota</taxon>
        <taxon>Pezizomycotina</taxon>
        <taxon>Sordariomycetes</taxon>
        <taxon>Hypocreomycetidae</taxon>
        <taxon>Hypocreales</taxon>
        <taxon>Hypocreaceae</taxon>
        <taxon>Trichoderma</taxon>
    </lineage>
</organism>
<reference evidence="2" key="1">
    <citation type="submission" date="2021-08" db="EMBL/GenBank/DDBJ databases">
        <title>Chromosome-Level Trichoderma cornu-damae using Hi-C Data.</title>
        <authorList>
            <person name="Kim C.S."/>
        </authorList>
    </citation>
    <scope>NUCLEOTIDE SEQUENCE</scope>
    <source>
        <strain evidence="2">KA19-0412C</strain>
    </source>
</reference>
<evidence type="ECO:0000256" key="1">
    <source>
        <dbReference type="SAM" id="MobiDB-lite"/>
    </source>
</evidence>
<dbReference type="Proteomes" id="UP000827724">
    <property type="component" value="Unassembled WGS sequence"/>
</dbReference>
<feature type="region of interest" description="Disordered" evidence="1">
    <location>
        <begin position="1"/>
        <end position="24"/>
    </location>
</feature>